<dbReference type="CDD" id="cd03784">
    <property type="entry name" value="GT1_Gtf-like"/>
    <property type="match status" value="1"/>
</dbReference>
<comment type="caution">
    <text evidence="4">The sequence shown here is derived from an EMBL/GenBank/DDBJ whole genome shotgun (WGS) entry which is preliminary data.</text>
</comment>
<protein>
    <submittedName>
        <fullName evidence="4">Uncharacterized protein</fullName>
    </submittedName>
</protein>
<evidence type="ECO:0000256" key="2">
    <source>
        <dbReference type="ARBA" id="ARBA00022676"/>
    </source>
</evidence>
<dbReference type="PANTHER" id="PTHR11926:SF1374">
    <property type="entry name" value="UDP-GLYCOSYLTRANSFERASE 76F1-RELATED"/>
    <property type="match status" value="1"/>
</dbReference>
<dbReference type="InterPro" id="IPR006873">
    <property type="entry name" value="DUF620"/>
</dbReference>
<dbReference type="Pfam" id="PF00201">
    <property type="entry name" value="UDPGT"/>
    <property type="match status" value="1"/>
</dbReference>
<dbReference type="EMBL" id="JAGKQM010000018">
    <property type="protein sequence ID" value="KAH0865107.1"/>
    <property type="molecule type" value="Genomic_DNA"/>
</dbReference>
<name>A0ABQ7YBW2_BRANA</name>
<evidence type="ECO:0000313" key="5">
    <source>
        <dbReference type="Proteomes" id="UP000824890"/>
    </source>
</evidence>
<sequence length="754" mass="84462">MEERKGRRIIMFPVPFPGHFNPMIQLAGIFHHRGFSVSILHTSHNFPDPSRHPHFTFRAISHKKEGEGEDPPSRSETSGLDLVSFIRVLKQKYAEPFRETLAAEVGGGETVCCLVSDAIWGRSTEDAAKEVGLRRVVLRTGGAASFRAFAAFPLLRDKGYFSILDSRLDDPVIELPPLKVKDLPVIETNDPDELYRIITDMVEGVKSSSGVIWNTFEDLERDQLIDMSSNFHVPFFPIGPFHKHNNDLPPKTKKKDNETINWLDKQEPKSVVYASFGSLADVEEKEFLEIAWGLRNSKQSFLWVVRPGLVRGTEWLDSLPCGFMENVGDKGKIVKWANQLDVLAHPAVGVFWTHCGWNSTVESICEGVPMICTPCFTDQLVNARYIADVWRVGKVLERSMMNKGEIEKVVKSAMIVEGDGMRDRCLAFKEMADKSLGKNGSSSNYLDKLVRHALTLCPNFDREDGLETVLEVPMPEELFCSENNKTGAWRSVKSSLLRSPPDNNSSLATLFGGLSAGCDGNVAWKQSPWLEHSQASNECSGPLRRFLQGLDPKTTANMFSGSVCVGEKGVNEEECFVLKLETQPSELKSRSKRGMETVKHTVWGCFSQRTGLLVQLEDTYLVRIKTGPEEEDVVLWETTSETMIQDYKSVDGIQIAHKGRTRVSLLRLDESLESHSKTTMEESWEIEEVGFNVKGLSSDFFLPPGDLCTKENEESGFSFGDYTSPMMIPLKVSTDSWNLKSSKVTAIEDFGDSE</sequence>
<dbReference type="Proteomes" id="UP000824890">
    <property type="component" value="Unassembled WGS sequence"/>
</dbReference>
<dbReference type="Pfam" id="PF04788">
    <property type="entry name" value="DUF620"/>
    <property type="match status" value="1"/>
</dbReference>
<dbReference type="InterPro" id="IPR002213">
    <property type="entry name" value="UDP_glucos_trans"/>
</dbReference>
<organism evidence="4 5">
    <name type="scientific">Brassica napus</name>
    <name type="common">Rape</name>
    <dbReference type="NCBI Taxonomy" id="3708"/>
    <lineage>
        <taxon>Eukaryota</taxon>
        <taxon>Viridiplantae</taxon>
        <taxon>Streptophyta</taxon>
        <taxon>Embryophyta</taxon>
        <taxon>Tracheophyta</taxon>
        <taxon>Spermatophyta</taxon>
        <taxon>Magnoliopsida</taxon>
        <taxon>eudicotyledons</taxon>
        <taxon>Gunneridae</taxon>
        <taxon>Pentapetalae</taxon>
        <taxon>rosids</taxon>
        <taxon>malvids</taxon>
        <taxon>Brassicales</taxon>
        <taxon>Brassicaceae</taxon>
        <taxon>Brassiceae</taxon>
        <taxon>Brassica</taxon>
    </lineage>
</organism>
<comment type="similarity">
    <text evidence="1">Belongs to the UDP-glycosyltransferase family.</text>
</comment>
<evidence type="ECO:0000256" key="1">
    <source>
        <dbReference type="ARBA" id="ARBA00009995"/>
    </source>
</evidence>
<evidence type="ECO:0000256" key="3">
    <source>
        <dbReference type="ARBA" id="ARBA00022679"/>
    </source>
</evidence>
<accession>A0ABQ7YBW2</accession>
<evidence type="ECO:0000313" key="4">
    <source>
        <dbReference type="EMBL" id="KAH0865107.1"/>
    </source>
</evidence>
<keyword evidence="3" id="KW-0808">Transferase</keyword>
<keyword evidence="2" id="KW-0328">Glycosyltransferase</keyword>
<reference evidence="4 5" key="1">
    <citation type="submission" date="2021-05" db="EMBL/GenBank/DDBJ databases">
        <title>Genome Assembly of Synthetic Allotetraploid Brassica napus Reveals Homoeologous Exchanges between Subgenomes.</title>
        <authorList>
            <person name="Davis J.T."/>
        </authorList>
    </citation>
    <scope>NUCLEOTIDE SEQUENCE [LARGE SCALE GENOMIC DNA]</scope>
    <source>
        <strain evidence="5">cv. Da-Ae</strain>
        <tissue evidence="4">Seedling</tissue>
    </source>
</reference>
<keyword evidence="5" id="KW-1185">Reference proteome</keyword>
<dbReference type="Gene3D" id="3.40.50.2000">
    <property type="entry name" value="Glycogen Phosphorylase B"/>
    <property type="match status" value="2"/>
</dbReference>
<gene>
    <name evidence="4" type="ORF">HID58_082318</name>
</gene>
<dbReference type="PANTHER" id="PTHR11926">
    <property type="entry name" value="GLUCOSYL/GLUCURONOSYL TRANSFERASES"/>
    <property type="match status" value="1"/>
</dbReference>
<proteinExistence type="inferred from homology"/>
<dbReference type="SUPFAM" id="SSF53756">
    <property type="entry name" value="UDP-Glycosyltransferase/glycogen phosphorylase"/>
    <property type="match status" value="1"/>
</dbReference>